<keyword evidence="7 9" id="KW-0472">Membrane</keyword>
<name>A0A3B1C2H7_9ZZZZ</name>
<dbReference type="GO" id="GO:0009425">
    <property type="term" value="C:bacterial-type flagellum basal body"/>
    <property type="evidence" value="ECO:0007669"/>
    <property type="project" value="UniProtKB-SubCell"/>
</dbReference>
<evidence type="ECO:0000256" key="4">
    <source>
        <dbReference type="ARBA" id="ARBA00022475"/>
    </source>
</evidence>
<gene>
    <name evidence="10" type="ORF">MNBD_NITROSPINAE01-1238</name>
</gene>
<keyword evidence="10" id="KW-0966">Cell projection</keyword>
<dbReference type="AlphaFoldDB" id="A0A3B1C2H7"/>
<dbReference type="PANTHER" id="PTHR34040:SF2">
    <property type="entry name" value="FLAGELLAR BIOSYNTHETIC PROTEIN FLIQ"/>
    <property type="match status" value="1"/>
</dbReference>
<keyword evidence="10" id="KW-0282">Flagellum</keyword>
<dbReference type="GO" id="GO:0044780">
    <property type="term" value="P:bacterial-type flagellum assembly"/>
    <property type="evidence" value="ECO:0007669"/>
    <property type="project" value="InterPro"/>
</dbReference>
<dbReference type="GO" id="GO:0009306">
    <property type="term" value="P:protein secretion"/>
    <property type="evidence" value="ECO:0007669"/>
    <property type="project" value="InterPro"/>
</dbReference>
<keyword evidence="6 9" id="KW-1133">Transmembrane helix</keyword>
<dbReference type="EMBL" id="UOGC01000043">
    <property type="protein sequence ID" value="VAX17080.1"/>
    <property type="molecule type" value="Genomic_DNA"/>
</dbReference>
<evidence type="ECO:0000313" key="10">
    <source>
        <dbReference type="EMBL" id="VAX17080.1"/>
    </source>
</evidence>
<evidence type="ECO:0000256" key="8">
    <source>
        <dbReference type="ARBA" id="ARBA00023143"/>
    </source>
</evidence>
<dbReference type="PANTHER" id="PTHR34040">
    <property type="entry name" value="FLAGELLAR BIOSYNTHETIC PROTEIN FLIQ"/>
    <property type="match status" value="1"/>
</dbReference>
<proteinExistence type="predicted"/>
<evidence type="ECO:0000256" key="3">
    <source>
        <dbReference type="ARBA" id="ARBA00021718"/>
    </source>
</evidence>
<dbReference type="PRINTS" id="PR00952">
    <property type="entry name" value="TYPE3IMQPROT"/>
</dbReference>
<feature type="transmembrane region" description="Helical" evidence="9">
    <location>
        <begin position="17"/>
        <end position="40"/>
    </location>
</feature>
<dbReference type="NCBIfam" id="TIGR01402">
    <property type="entry name" value="fliQ"/>
    <property type="match status" value="1"/>
</dbReference>
<feature type="transmembrane region" description="Helical" evidence="9">
    <location>
        <begin position="52"/>
        <end position="71"/>
    </location>
</feature>
<evidence type="ECO:0000256" key="5">
    <source>
        <dbReference type="ARBA" id="ARBA00022692"/>
    </source>
</evidence>
<comment type="subcellular location">
    <subcellularLocation>
        <location evidence="1">Bacterial flagellum basal body</location>
    </subcellularLocation>
    <subcellularLocation>
        <location evidence="2">Cell membrane</location>
        <topology evidence="2">Multi-pass membrane protein</topology>
    </subcellularLocation>
</comment>
<dbReference type="PIRSF" id="PIRSF004669">
    <property type="entry name" value="FliQ"/>
    <property type="match status" value="1"/>
</dbReference>
<evidence type="ECO:0000256" key="9">
    <source>
        <dbReference type="SAM" id="Phobius"/>
    </source>
</evidence>
<dbReference type="GO" id="GO:0005886">
    <property type="term" value="C:plasma membrane"/>
    <property type="evidence" value="ECO:0007669"/>
    <property type="project" value="UniProtKB-SubCell"/>
</dbReference>
<sequence length="90" mass="9986">MVTPDFVVSFAAEGLKMAILISAPMLGFGLLVGLVISIFQAVTSIQEMTLTFIPKILAVMLSILIFFPWMIEMMLGYTANLILNIPMYIR</sequence>
<keyword evidence="4" id="KW-1003">Cell membrane</keyword>
<organism evidence="10">
    <name type="scientific">hydrothermal vent metagenome</name>
    <dbReference type="NCBI Taxonomy" id="652676"/>
    <lineage>
        <taxon>unclassified sequences</taxon>
        <taxon>metagenomes</taxon>
        <taxon>ecological metagenomes</taxon>
    </lineage>
</organism>
<evidence type="ECO:0000256" key="7">
    <source>
        <dbReference type="ARBA" id="ARBA00023136"/>
    </source>
</evidence>
<reference evidence="10" key="1">
    <citation type="submission" date="2018-06" db="EMBL/GenBank/DDBJ databases">
        <authorList>
            <person name="Zhirakovskaya E."/>
        </authorList>
    </citation>
    <scope>NUCLEOTIDE SEQUENCE</scope>
</reference>
<accession>A0A3B1C2H7</accession>
<evidence type="ECO:0000256" key="1">
    <source>
        <dbReference type="ARBA" id="ARBA00004117"/>
    </source>
</evidence>
<keyword evidence="8" id="KW-0975">Bacterial flagellum</keyword>
<dbReference type="InterPro" id="IPR006305">
    <property type="entry name" value="FliQ"/>
</dbReference>
<keyword evidence="5 9" id="KW-0812">Transmembrane</keyword>
<protein>
    <recommendedName>
        <fullName evidence="3">Flagellar biosynthetic protein FliQ</fullName>
    </recommendedName>
</protein>
<keyword evidence="10" id="KW-0969">Cilium</keyword>
<dbReference type="InterPro" id="IPR002191">
    <property type="entry name" value="Bac_export_3"/>
</dbReference>
<dbReference type="Pfam" id="PF01313">
    <property type="entry name" value="Bac_export_3"/>
    <property type="match status" value="1"/>
</dbReference>
<evidence type="ECO:0000256" key="2">
    <source>
        <dbReference type="ARBA" id="ARBA00004651"/>
    </source>
</evidence>
<evidence type="ECO:0000256" key="6">
    <source>
        <dbReference type="ARBA" id="ARBA00022989"/>
    </source>
</evidence>